<dbReference type="Proteomes" id="UP000581769">
    <property type="component" value="Unassembled WGS sequence"/>
</dbReference>
<proteinExistence type="predicted"/>
<evidence type="ECO:0000313" key="3">
    <source>
        <dbReference type="Proteomes" id="UP000581769"/>
    </source>
</evidence>
<feature type="region of interest" description="Disordered" evidence="1">
    <location>
        <begin position="1"/>
        <end position="23"/>
    </location>
</feature>
<protein>
    <submittedName>
        <fullName evidence="2">Uncharacterized protein</fullName>
    </submittedName>
</protein>
<organism evidence="2 3">
    <name type="scientific">Amycolatopsis jiangsuensis</name>
    <dbReference type="NCBI Taxonomy" id="1181879"/>
    <lineage>
        <taxon>Bacteria</taxon>
        <taxon>Bacillati</taxon>
        <taxon>Actinomycetota</taxon>
        <taxon>Actinomycetes</taxon>
        <taxon>Pseudonocardiales</taxon>
        <taxon>Pseudonocardiaceae</taxon>
        <taxon>Amycolatopsis</taxon>
    </lineage>
</organism>
<gene>
    <name evidence="2" type="ORF">BJY18_005479</name>
</gene>
<dbReference type="RefSeq" id="WP_184782757.1">
    <property type="nucleotide sequence ID" value="NZ_JACHMG010000001.1"/>
</dbReference>
<reference evidence="2 3" key="1">
    <citation type="submission" date="2020-08" db="EMBL/GenBank/DDBJ databases">
        <title>Sequencing the genomes of 1000 actinobacteria strains.</title>
        <authorList>
            <person name="Klenk H.-P."/>
        </authorList>
    </citation>
    <scope>NUCLEOTIDE SEQUENCE [LARGE SCALE GENOMIC DNA]</scope>
    <source>
        <strain evidence="2 3">DSM 45859</strain>
    </source>
</reference>
<sequence>MASESNFDGPPVDTGAVNPADPGSLLAIPTDAAGAQRLNEGAKQFKALAQSGGFSINEAGFRAYEKICHEFLDGYSGMNLELAFLRKPAKMGSSDYSVQVANFNTQIADGEPVDQALIPNMNLLKEGFEKILEALKIARKNYRETEDAHQQVFAKGLGEGS</sequence>
<dbReference type="AlphaFoldDB" id="A0A840J3V1"/>
<comment type="caution">
    <text evidence="2">The sequence shown here is derived from an EMBL/GenBank/DDBJ whole genome shotgun (WGS) entry which is preliminary data.</text>
</comment>
<keyword evidence="3" id="KW-1185">Reference proteome</keyword>
<evidence type="ECO:0000313" key="2">
    <source>
        <dbReference type="EMBL" id="MBB4687994.1"/>
    </source>
</evidence>
<evidence type="ECO:0000256" key="1">
    <source>
        <dbReference type="SAM" id="MobiDB-lite"/>
    </source>
</evidence>
<name>A0A840J3V1_9PSEU</name>
<dbReference type="EMBL" id="JACHMG010000001">
    <property type="protein sequence ID" value="MBB4687994.1"/>
    <property type="molecule type" value="Genomic_DNA"/>
</dbReference>
<accession>A0A840J3V1</accession>